<comment type="caution">
    <text evidence="2">The sequence shown here is derived from an EMBL/GenBank/DDBJ whole genome shotgun (WGS) entry which is preliminary data.</text>
</comment>
<accession>D3BKI3</accession>
<dbReference type="EMBL" id="ADBJ01000038">
    <property type="protein sequence ID" value="EFA78413.1"/>
    <property type="molecule type" value="Genomic_DNA"/>
</dbReference>
<dbReference type="RefSeq" id="XP_020430538.1">
    <property type="nucleotide sequence ID" value="XM_020579863.1"/>
</dbReference>
<dbReference type="GeneID" id="31364540"/>
<keyword evidence="3" id="KW-1185">Reference proteome</keyword>
<evidence type="ECO:0000313" key="2">
    <source>
        <dbReference type="EMBL" id="EFA78413.1"/>
    </source>
</evidence>
<dbReference type="Proteomes" id="UP000001396">
    <property type="component" value="Unassembled WGS sequence"/>
</dbReference>
<dbReference type="AlphaFoldDB" id="D3BKI3"/>
<feature type="compositionally biased region" description="Basic and acidic residues" evidence="1">
    <location>
        <begin position="44"/>
        <end position="53"/>
    </location>
</feature>
<reference evidence="2 3" key="1">
    <citation type="journal article" date="2011" name="Genome Res.">
        <title>Phylogeny-wide analysis of social amoeba genomes highlights ancient origins for complex intercellular communication.</title>
        <authorList>
            <person name="Heidel A.J."/>
            <person name="Lawal H.M."/>
            <person name="Felder M."/>
            <person name="Schilde C."/>
            <person name="Helps N.R."/>
            <person name="Tunggal B."/>
            <person name="Rivero F."/>
            <person name="John U."/>
            <person name="Schleicher M."/>
            <person name="Eichinger L."/>
            <person name="Platzer M."/>
            <person name="Noegel A.A."/>
            <person name="Schaap P."/>
            <person name="Gloeckner G."/>
        </authorList>
    </citation>
    <scope>NUCLEOTIDE SEQUENCE [LARGE SCALE GENOMIC DNA]</scope>
    <source>
        <strain evidence="3">ATCC 26659 / Pp 5 / PN500</strain>
    </source>
</reference>
<dbReference type="OMA" id="WELMDEC"/>
<protein>
    <submittedName>
        <fullName evidence="2">Uncharacterized protein</fullName>
    </submittedName>
</protein>
<organism evidence="2 3">
    <name type="scientific">Heterostelium pallidum (strain ATCC 26659 / Pp 5 / PN500)</name>
    <name type="common">Cellular slime mold</name>
    <name type="synonym">Polysphondylium pallidum</name>
    <dbReference type="NCBI Taxonomy" id="670386"/>
    <lineage>
        <taxon>Eukaryota</taxon>
        <taxon>Amoebozoa</taxon>
        <taxon>Evosea</taxon>
        <taxon>Eumycetozoa</taxon>
        <taxon>Dictyostelia</taxon>
        <taxon>Acytosteliales</taxon>
        <taxon>Acytosteliaceae</taxon>
        <taxon>Heterostelium</taxon>
    </lineage>
</organism>
<name>D3BKI3_HETP5</name>
<dbReference type="InParanoid" id="D3BKI3"/>
<evidence type="ECO:0000256" key="1">
    <source>
        <dbReference type="SAM" id="MobiDB-lite"/>
    </source>
</evidence>
<feature type="compositionally biased region" description="Basic and acidic residues" evidence="1">
    <location>
        <begin position="17"/>
        <end position="36"/>
    </location>
</feature>
<dbReference type="FunCoup" id="D3BKI3">
    <property type="interactions" value="135"/>
</dbReference>
<sequence length="246" mass="28530">MNSSNQLIINEPPRFGLESRGRNKDINTRKYKELQKMKQLIVNEKAKKEEEKRLKKQPPKDPNQPKKIKSPQPNNLSQPRPPLVIGTDIDKESLYPQSQDYDRDEINPNELIYGTKKTVNGFQDDVILSFNQKERIEIQKAIEESIKEFVLASNVDKVVQEMEEDFVLCESESESESDDEKSIECWELMDEASSSHLVNLITTPYIRLNSDKEFPKLSNKPIHKQVTLTNPWNHSKHLIEAISQQS</sequence>
<feature type="region of interest" description="Disordered" evidence="1">
    <location>
        <begin position="1"/>
        <end position="86"/>
    </location>
</feature>
<proteinExistence type="predicted"/>
<evidence type="ECO:0000313" key="3">
    <source>
        <dbReference type="Proteomes" id="UP000001396"/>
    </source>
</evidence>
<gene>
    <name evidence="2" type="ORF">PPL_09064</name>
</gene>